<dbReference type="PROSITE" id="PS00138">
    <property type="entry name" value="SUBTILASE_SER"/>
    <property type="match status" value="1"/>
</dbReference>
<evidence type="ECO:0000256" key="6">
    <source>
        <dbReference type="ARBA" id="ARBA00022801"/>
    </source>
</evidence>
<evidence type="ECO:0000256" key="11">
    <source>
        <dbReference type="SAM" id="SignalP"/>
    </source>
</evidence>
<keyword evidence="2" id="KW-0134">Cell wall</keyword>
<feature type="domain" description="Peptidase S8/S53" evidence="12">
    <location>
        <begin position="164"/>
        <end position="578"/>
    </location>
</feature>
<feature type="chain" id="PRO_5040793488" description="Peptidase S8/S53 domain-containing protein" evidence="11">
    <location>
        <begin position="24"/>
        <end position="923"/>
    </location>
</feature>
<feature type="domain" description="PA" evidence="13">
    <location>
        <begin position="389"/>
        <end position="462"/>
    </location>
</feature>
<comment type="caution">
    <text evidence="14">The sequence shown here is derived from an EMBL/GenBank/DDBJ whole genome shotgun (WGS) entry which is preliminary data.</text>
</comment>
<dbReference type="Gene3D" id="3.40.50.200">
    <property type="entry name" value="Peptidase S8/S53 domain"/>
    <property type="match status" value="2"/>
</dbReference>
<dbReference type="Gene3D" id="3.50.30.30">
    <property type="match status" value="1"/>
</dbReference>
<dbReference type="InterPro" id="IPR022398">
    <property type="entry name" value="Peptidase_S8_His-AS"/>
</dbReference>
<dbReference type="PROSITE" id="PS51892">
    <property type="entry name" value="SUBTILASE"/>
    <property type="match status" value="1"/>
</dbReference>
<dbReference type="SUPFAM" id="SSF52025">
    <property type="entry name" value="PA domain"/>
    <property type="match status" value="1"/>
</dbReference>
<evidence type="ECO:0000256" key="3">
    <source>
        <dbReference type="ARBA" id="ARBA00022525"/>
    </source>
</evidence>
<keyword evidence="3" id="KW-0964">Secreted</keyword>
<evidence type="ECO:0000256" key="2">
    <source>
        <dbReference type="ARBA" id="ARBA00022512"/>
    </source>
</evidence>
<feature type="active site" description="Charge relay system" evidence="8 9">
    <location>
        <position position="539"/>
    </location>
</feature>
<feature type="active site" description="Charge relay system" evidence="8 9">
    <location>
        <position position="221"/>
    </location>
</feature>
<dbReference type="InterPro" id="IPR003137">
    <property type="entry name" value="PA_domain"/>
</dbReference>
<dbReference type="InterPro" id="IPR015500">
    <property type="entry name" value="Peptidase_S8_subtilisin-rel"/>
</dbReference>
<dbReference type="Proteomes" id="UP001151582">
    <property type="component" value="Unassembled WGS sequence"/>
</dbReference>
<dbReference type="GO" id="GO:0004252">
    <property type="term" value="F:serine-type endopeptidase activity"/>
    <property type="evidence" value="ECO:0007669"/>
    <property type="project" value="UniProtKB-UniRule"/>
</dbReference>
<evidence type="ECO:0000256" key="7">
    <source>
        <dbReference type="ARBA" id="ARBA00022825"/>
    </source>
</evidence>
<dbReference type="GO" id="GO:0006508">
    <property type="term" value="P:proteolysis"/>
    <property type="evidence" value="ECO:0007669"/>
    <property type="project" value="UniProtKB-KW"/>
</dbReference>
<feature type="signal peptide" evidence="11">
    <location>
        <begin position="1"/>
        <end position="23"/>
    </location>
</feature>
<dbReference type="PROSITE" id="PS00137">
    <property type="entry name" value="SUBTILASE_HIS"/>
    <property type="match status" value="1"/>
</dbReference>
<dbReference type="PROSITE" id="PS00136">
    <property type="entry name" value="SUBTILASE_ASP"/>
    <property type="match status" value="1"/>
</dbReference>
<dbReference type="PRINTS" id="PR00723">
    <property type="entry name" value="SUBTILISIN"/>
</dbReference>
<dbReference type="EMBL" id="JANBQB010000206">
    <property type="protein sequence ID" value="KAJ1979692.1"/>
    <property type="molecule type" value="Genomic_DNA"/>
</dbReference>
<dbReference type="Pfam" id="PF02225">
    <property type="entry name" value="PA"/>
    <property type="match status" value="1"/>
</dbReference>
<evidence type="ECO:0000256" key="9">
    <source>
        <dbReference type="PROSITE-ProRule" id="PRU01240"/>
    </source>
</evidence>
<comment type="similarity">
    <text evidence="1 9 10">Belongs to the peptidase S8 family.</text>
</comment>
<dbReference type="InterPro" id="IPR000209">
    <property type="entry name" value="Peptidase_S8/S53_dom"/>
</dbReference>
<evidence type="ECO:0008006" key="16">
    <source>
        <dbReference type="Google" id="ProtNLM"/>
    </source>
</evidence>
<sequence>MLTKALALFWLTAVSSLLSQGDAQQKTAARYQVRRQNNPGSFIIETDPALDLDQLTQAVGQWNSQLDVPPPSFAVREELKGLFHGYVVDSDSLHADDLKSLPGVQNVWENSVLELAQVDNGAPGIGGSPYDADYQPEVPASEPRASLVLGMIGVDALHKQGLTGKGIKVGVIDTGIYYNHTAFGNCWGQPDCRIKAGHDFTRDGTNMWVEGEGPVDNCESHGTHVSGIIGGHDESFLGVAYEADIYPYRIFNCATQFNPTEATLVKALTRAHADGVDIINISMGFPGGWADSPLSKVADRLAAEKVLIVSVVGNFGHEDTMFSVVEPAAARGVLAVTAVNSVQEVFRTMNATVAGMDDPLEIIRKPPVIGADLLVSDAPLTLWSDDPSNLDGCQGGNVTDLIGKVVVTSYGSCTSDMKIINALKRGALGIIVYNTDDTVRSISQPMPKGIMATSIGYHHGLMLTKMVMEADENGEEVFITTDAAGHVLIAPAPGQLSTFSSKGPGLRLEIKPEIAAPGYEINSALSVGPRAYGVASGTSMASPHVAGGLALLLQANVTRDIGALRSVLMTTARPIQLADDSDYESVAFQGAGVVNFAQALATLKSTTFAESGLELLDPVAGKFVKGKVTKSITIVNHHPMAQLYHLSYVPSASYRFLDNSGNLSMPINATSQATVSFSKTTVRVFGNDQLGIDFTVRCPSNKKEPFVVYSGYIKVTLVENLKNLLTDTVTFRPVSWTIPFLGLNSDYSKVPYFANLWTTNPGLYNPVTGSLWQPPSKGNPKVFLTYNMMKQNVPTIAFGFQMSVQGMRAVVCKAESPKSIYLAFDTGYSTNVDRYFVSQPRLSLIRWNGTGYRQSSPSVTAVANPTQALDDTTVSPHQQGTIMAPDGKYVIKLLYTSPLGRPENPQDVKAWTSPVFEIKRAQL</sequence>
<keyword evidence="6 9" id="KW-0378">Hydrolase</keyword>
<evidence type="ECO:0000256" key="8">
    <source>
        <dbReference type="PIRSR" id="PIRSR615500-1"/>
    </source>
</evidence>
<dbReference type="Pfam" id="PF00082">
    <property type="entry name" value="Peptidase_S8"/>
    <property type="match status" value="1"/>
</dbReference>
<dbReference type="AlphaFoldDB" id="A0A9W8B5Z4"/>
<dbReference type="PANTHER" id="PTHR43806:SF66">
    <property type="entry name" value="SERIN ENDOPEPTIDASE"/>
    <property type="match status" value="1"/>
</dbReference>
<evidence type="ECO:0000256" key="1">
    <source>
        <dbReference type="ARBA" id="ARBA00011073"/>
    </source>
</evidence>
<keyword evidence="4 9" id="KW-0645">Protease</keyword>
<evidence type="ECO:0000313" key="15">
    <source>
        <dbReference type="Proteomes" id="UP001151582"/>
    </source>
</evidence>
<evidence type="ECO:0000313" key="14">
    <source>
        <dbReference type="EMBL" id="KAJ1979692.1"/>
    </source>
</evidence>
<dbReference type="InterPro" id="IPR046450">
    <property type="entry name" value="PA_dom_sf"/>
</dbReference>
<proteinExistence type="inferred from homology"/>
<keyword evidence="15" id="KW-1185">Reference proteome</keyword>
<gene>
    <name evidence="14" type="ORF">H4R34_002728</name>
</gene>
<accession>A0A9W8B5Z4</accession>
<organism evidence="14 15">
    <name type="scientific">Dimargaris verticillata</name>
    <dbReference type="NCBI Taxonomy" id="2761393"/>
    <lineage>
        <taxon>Eukaryota</taxon>
        <taxon>Fungi</taxon>
        <taxon>Fungi incertae sedis</taxon>
        <taxon>Zoopagomycota</taxon>
        <taxon>Kickxellomycotina</taxon>
        <taxon>Dimargaritomycetes</taxon>
        <taxon>Dimargaritales</taxon>
        <taxon>Dimargaritaceae</taxon>
        <taxon>Dimargaris</taxon>
    </lineage>
</organism>
<dbReference type="InterPro" id="IPR023827">
    <property type="entry name" value="Peptidase_S8_Asp-AS"/>
</dbReference>
<evidence type="ECO:0000256" key="4">
    <source>
        <dbReference type="ARBA" id="ARBA00022670"/>
    </source>
</evidence>
<keyword evidence="7 9" id="KW-0720">Serine protease</keyword>
<dbReference type="PANTHER" id="PTHR43806">
    <property type="entry name" value="PEPTIDASE S8"/>
    <property type="match status" value="1"/>
</dbReference>
<evidence type="ECO:0000259" key="13">
    <source>
        <dbReference type="Pfam" id="PF02225"/>
    </source>
</evidence>
<protein>
    <recommendedName>
        <fullName evidence="16">Peptidase S8/S53 domain-containing protein</fullName>
    </recommendedName>
</protein>
<evidence type="ECO:0000256" key="10">
    <source>
        <dbReference type="RuleBase" id="RU003355"/>
    </source>
</evidence>
<dbReference type="OrthoDB" id="206201at2759"/>
<dbReference type="InterPro" id="IPR023828">
    <property type="entry name" value="Peptidase_S8_Ser-AS"/>
</dbReference>
<evidence type="ECO:0000259" key="12">
    <source>
        <dbReference type="Pfam" id="PF00082"/>
    </source>
</evidence>
<dbReference type="InterPro" id="IPR050131">
    <property type="entry name" value="Peptidase_S8_subtilisin-like"/>
</dbReference>
<feature type="active site" description="Charge relay system" evidence="8 9">
    <location>
        <position position="173"/>
    </location>
</feature>
<dbReference type="InterPro" id="IPR036852">
    <property type="entry name" value="Peptidase_S8/S53_dom_sf"/>
</dbReference>
<name>A0A9W8B5Z4_9FUNG</name>
<dbReference type="SUPFAM" id="SSF52743">
    <property type="entry name" value="Subtilisin-like"/>
    <property type="match status" value="1"/>
</dbReference>
<reference evidence="14" key="1">
    <citation type="submission" date="2022-07" db="EMBL/GenBank/DDBJ databases">
        <title>Phylogenomic reconstructions and comparative analyses of Kickxellomycotina fungi.</title>
        <authorList>
            <person name="Reynolds N.K."/>
            <person name="Stajich J.E."/>
            <person name="Barry K."/>
            <person name="Grigoriev I.V."/>
            <person name="Crous P."/>
            <person name="Smith M.E."/>
        </authorList>
    </citation>
    <scope>NUCLEOTIDE SEQUENCE</scope>
    <source>
        <strain evidence="14">RSA 567</strain>
    </source>
</reference>
<dbReference type="GO" id="GO:0005615">
    <property type="term" value="C:extracellular space"/>
    <property type="evidence" value="ECO:0007669"/>
    <property type="project" value="TreeGrafter"/>
</dbReference>
<keyword evidence="5 11" id="KW-0732">Signal</keyword>
<evidence type="ECO:0000256" key="5">
    <source>
        <dbReference type="ARBA" id="ARBA00022729"/>
    </source>
</evidence>